<protein>
    <submittedName>
        <fullName evidence="1">Uncharacterized protein</fullName>
    </submittedName>
</protein>
<reference evidence="1" key="2">
    <citation type="submission" date="2020-06" db="EMBL/GenBank/DDBJ databases">
        <authorList>
            <person name="Sheffer M."/>
        </authorList>
    </citation>
    <scope>NUCLEOTIDE SEQUENCE</scope>
</reference>
<keyword evidence="2" id="KW-1185">Reference proteome</keyword>
<reference evidence="1" key="1">
    <citation type="journal article" date="2020" name="bioRxiv">
        <title>Chromosome-level reference genome of the European wasp spider Argiope bruennichi: a resource for studies on range expansion and evolutionary adaptation.</title>
        <authorList>
            <person name="Sheffer M.M."/>
            <person name="Hoppe A."/>
            <person name="Krehenwinkel H."/>
            <person name="Uhl G."/>
            <person name="Kuss A.W."/>
            <person name="Jensen L."/>
            <person name="Jensen C."/>
            <person name="Gillespie R.G."/>
            <person name="Hoff K.J."/>
            <person name="Prost S."/>
        </authorList>
    </citation>
    <scope>NUCLEOTIDE SEQUENCE</scope>
</reference>
<proteinExistence type="predicted"/>
<evidence type="ECO:0000313" key="2">
    <source>
        <dbReference type="Proteomes" id="UP000807504"/>
    </source>
</evidence>
<name>A0A8T0FUL3_ARGBR</name>
<evidence type="ECO:0000313" key="1">
    <source>
        <dbReference type="EMBL" id="KAF8793955.1"/>
    </source>
</evidence>
<organism evidence="1 2">
    <name type="scientific">Argiope bruennichi</name>
    <name type="common">Wasp spider</name>
    <name type="synonym">Aranea bruennichi</name>
    <dbReference type="NCBI Taxonomy" id="94029"/>
    <lineage>
        <taxon>Eukaryota</taxon>
        <taxon>Metazoa</taxon>
        <taxon>Ecdysozoa</taxon>
        <taxon>Arthropoda</taxon>
        <taxon>Chelicerata</taxon>
        <taxon>Arachnida</taxon>
        <taxon>Araneae</taxon>
        <taxon>Araneomorphae</taxon>
        <taxon>Entelegynae</taxon>
        <taxon>Araneoidea</taxon>
        <taxon>Araneidae</taxon>
        <taxon>Argiope</taxon>
    </lineage>
</organism>
<dbReference type="AlphaFoldDB" id="A0A8T0FUL3"/>
<comment type="caution">
    <text evidence="1">The sequence shown here is derived from an EMBL/GenBank/DDBJ whole genome shotgun (WGS) entry which is preliminary data.</text>
</comment>
<gene>
    <name evidence="1" type="ORF">HNY73_001984</name>
</gene>
<dbReference type="Proteomes" id="UP000807504">
    <property type="component" value="Unassembled WGS sequence"/>
</dbReference>
<sequence>MLKAGERQSDVTRELNVFYNTIHRLWNHYQRDQNANRSHGSGSRRILTSSDDRCQLQCARCRRAMTERQMA</sequence>
<accession>A0A8T0FUL3</accession>
<dbReference type="EMBL" id="JABXBU010000002">
    <property type="protein sequence ID" value="KAF8793955.1"/>
    <property type="molecule type" value="Genomic_DNA"/>
</dbReference>